<dbReference type="PROSITE" id="PS51459">
    <property type="entry name" value="FIDO"/>
    <property type="match status" value="1"/>
</dbReference>
<dbReference type="EMBL" id="WXZT01000060">
    <property type="protein sequence ID" value="MZZ17760.1"/>
    <property type="molecule type" value="Genomic_DNA"/>
</dbReference>
<evidence type="ECO:0000313" key="4">
    <source>
        <dbReference type="Proteomes" id="UP000253594"/>
    </source>
</evidence>
<reference evidence="3 4" key="1">
    <citation type="submission" date="2018-07" db="EMBL/GenBank/DDBJ databases">
        <title>Mechanisms of high-level aminoglycoside resistance among Gram-negative pathogens in Brazil.</title>
        <authorList>
            <person name="Ballaben A.S."/>
            <person name="Darini A.L.C."/>
            <person name="Doi Y."/>
        </authorList>
    </citation>
    <scope>NUCLEOTIDE SEQUENCE [LARGE SCALE GENOMIC DNA]</scope>
    <source>
        <strain evidence="3 4">B2-305</strain>
    </source>
</reference>
<dbReference type="PANTHER" id="PTHR39426:SF1">
    <property type="entry name" value="HOMOLOGY TO DEATH-ON-CURING PROTEIN OF PHAGE P1"/>
    <property type="match status" value="1"/>
</dbReference>
<dbReference type="Gene3D" id="1.20.120.1870">
    <property type="entry name" value="Fic/DOC protein, Fido domain"/>
    <property type="match status" value="1"/>
</dbReference>
<dbReference type="RefSeq" id="WP_003111524.1">
    <property type="nucleotide sequence ID" value="NZ_BAABSN010000011.1"/>
</dbReference>
<feature type="domain" description="Fido" evidence="1">
    <location>
        <begin position="11"/>
        <end position="130"/>
    </location>
</feature>
<comment type="caution">
    <text evidence="3">The sequence shown here is derived from an EMBL/GenBank/DDBJ whole genome shotgun (WGS) entry which is preliminary data.</text>
</comment>
<gene>
    <name evidence="3" type="ORF">DT376_22035</name>
    <name evidence="2" type="ORF">GUL26_36515</name>
</gene>
<dbReference type="Proteomes" id="UP000644192">
    <property type="component" value="Unassembled WGS sequence"/>
</dbReference>
<dbReference type="InterPro" id="IPR036597">
    <property type="entry name" value="Fido-like_dom_sf"/>
</dbReference>
<dbReference type="InterPro" id="IPR006440">
    <property type="entry name" value="Doc"/>
</dbReference>
<dbReference type="PANTHER" id="PTHR39426">
    <property type="entry name" value="HOMOLOGY TO DEATH-ON-CURING PROTEIN OF PHAGE P1"/>
    <property type="match status" value="1"/>
</dbReference>
<organism evidence="3 4">
    <name type="scientific">Pseudomonas aeruginosa</name>
    <dbReference type="NCBI Taxonomy" id="287"/>
    <lineage>
        <taxon>Bacteria</taxon>
        <taxon>Pseudomonadati</taxon>
        <taxon>Pseudomonadota</taxon>
        <taxon>Gammaproteobacteria</taxon>
        <taxon>Pseudomonadales</taxon>
        <taxon>Pseudomonadaceae</taxon>
        <taxon>Pseudomonas</taxon>
    </lineage>
</organism>
<evidence type="ECO:0000313" key="3">
    <source>
        <dbReference type="EMBL" id="RCI72752.1"/>
    </source>
</evidence>
<proteinExistence type="predicted"/>
<dbReference type="Proteomes" id="UP000253594">
    <property type="component" value="Unassembled WGS sequence"/>
</dbReference>
<evidence type="ECO:0000313" key="2">
    <source>
        <dbReference type="EMBL" id="MZZ17760.1"/>
    </source>
</evidence>
<dbReference type="GO" id="GO:0016301">
    <property type="term" value="F:kinase activity"/>
    <property type="evidence" value="ECO:0007669"/>
    <property type="project" value="InterPro"/>
</dbReference>
<reference evidence="2" key="2">
    <citation type="submission" date="2020-01" db="EMBL/GenBank/DDBJ databases">
        <title>Bacteria Cultured from War Wounds Associated with the Conflict in Eastern Ukraine.</title>
        <authorList>
            <person name="Snesrud E."/>
            <person name="Galac M.R."/>
            <person name="Mc Gann P."/>
            <person name="Valentine K."/>
            <person name="Viacheslav K."/>
        </authorList>
    </citation>
    <scope>NUCLEOTIDE SEQUENCE</scope>
    <source>
        <strain evidence="2">VNMU148</strain>
    </source>
</reference>
<dbReference type="NCBIfam" id="TIGR01550">
    <property type="entry name" value="DOC_P1"/>
    <property type="match status" value="1"/>
</dbReference>
<dbReference type="AlphaFoldDB" id="A0A2X2AAS3"/>
<protein>
    <submittedName>
        <fullName evidence="3">Type II toxin-antitoxin system death-on-curing family toxin</fullName>
    </submittedName>
</protein>
<dbReference type="InterPro" id="IPR003812">
    <property type="entry name" value="Fido"/>
</dbReference>
<accession>A0A2X2AAS3</accession>
<dbReference type="InterPro" id="IPR053737">
    <property type="entry name" value="Type_II_TA_Toxin"/>
</dbReference>
<name>A0A2X2AAS3_PSEAI</name>
<dbReference type="SUPFAM" id="SSF140931">
    <property type="entry name" value="Fic-like"/>
    <property type="match status" value="1"/>
</dbReference>
<evidence type="ECO:0000259" key="1">
    <source>
        <dbReference type="PROSITE" id="PS51459"/>
    </source>
</evidence>
<dbReference type="Pfam" id="PF02661">
    <property type="entry name" value="Fic"/>
    <property type="match status" value="1"/>
</dbReference>
<dbReference type="EMBL" id="QORE01000833">
    <property type="protein sequence ID" value="RCI72752.1"/>
    <property type="molecule type" value="Genomic_DNA"/>
</dbReference>
<dbReference type="SMR" id="A0A2X2AAS3"/>
<sequence>MSQDQQGIRYLSVADLVRLNELLILAQTPDEPIGVLKPNELESAQQRPANHRYYARTDDIITLAAVFAESLAMNHCFANGNKRTAAAAATVFLLLNGIELTGPAQDFVDIMVALVTREASVQDLEDWMFYWHRPFDAYNLPDSDAFERMVARLGIG</sequence>